<gene>
    <name evidence="2" type="ORF">EI684_05270</name>
</gene>
<protein>
    <submittedName>
        <fullName evidence="2">Uncharacterized protein</fullName>
    </submittedName>
</protein>
<dbReference type="EMBL" id="RSAS01000204">
    <property type="protein sequence ID" value="RRR75216.1"/>
    <property type="molecule type" value="Genomic_DNA"/>
</dbReference>
<evidence type="ECO:0000313" key="3">
    <source>
        <dbReference type="Proteomes" id="UP000280307"/>
    </source>
</evidence>
<dbReference type="Proteomes" id="UP000280307">
    <property type="component" value="Unassembled WGS sequence"/>
</dbReference>
<comment type="caution">
    <text evidence="2">The sequence shown here is derived from an EMBL/GenBank/DDBJ whole genome shotgun (WGS) entry which is preliminary data.</text>
</comment>
<feature type="region of interest" description="Disordered" evidence="1">
    <location>
        <begin position="33"/>
        <end position="52"/>
    </location>
</feature>
<proteinExistence type="predicted"/>
<organism evidence="2 3">
    <name type="scientific">Candidatus Viridilinea halotolerans</name>
    <dbReference type="NCBI Taxonomy" id="2491704"/>
    <lineage>
        <taxon>Bacteria</taxon>
        <taxon>Bacillati</taxon>
        <taxon>Chloroflexota</taxon>
        <taxon>Chloroflexia</taxon>
        <taxon>Chloroflexales</taxon>
        <taxon>Chloroflexineae</taxon>
        <taxon>Oscillochloridaceae</taxon>
        <taxon>Candidatus Viridilinea</taxon>
    </lineage>
</organism>
<evidence type="ECO:0000313" key="2">
    <source>
        <dbReference type="EMBL" id="RRR75216.1"/>
    </source>
</evidence>
<evidence type="ECO:0000256" key="1">
    <source>
        <dbReference type="SAM" id="MobiDB-lite"/>
    </source>
</evidence>
<accession>A0A426U5J4</accession>
<sequence>MAEPFTAAAFITGIVGAFKAYVDYRSAVDSAKVKQQPAPAKPEAAAKGEQAAPLVKAGVEQHGNEDERADLANFERNPDRYAEHFVRALTDIAAREPAFAQQLQTLAQQANIQTGGVQGSVNVSGQGKVYGTAAGVITGTVTGNYTLGKDDEQAT</sequence>
<name>A0A426U5J4_9CHLR</name>
<reference evidence="2 3" key="1">
    <citation type="submission" date="2018-12" db="EMBL/GenBank/DDBJ databases">
        <title>Genome Sequence of Candidatus Viridilinea halotolerans isolated from saline sulfide-rich spring.</title>
        <authorList>
            <person name="Grouzdev D.S."/>
            <person name="Burganskaya E.I."/>
            <person name="Krutkina M.S."/>
            <person name="Sukhacheva M.V."/>
            <person name="Gorlenko V.M."/>
        </authorList>
    </citation>
    <scope>NUCLEOTIDE SEQUENCE [LARGE SCALE GENOMIC DNA]</scope>
    <source>
        <strain evidence="2">Chok-6</strain>
    </source>
</reference>
<dbReference type="AlphaFoldDB" id="A0A426U5J4"/>